<dbReference type="PANTHER" id="PTHR42713:SF3">
    <property type="entry name" value="TRANSCRIPTIONAL REGULATORY PROTEIN HPTR"/>
    <property type="match status" value="1"/>
</dbReference>
<keyword evidence="5" id="KW-0902">Two-component regulatory system</keyword>
<evidence type="ECO:0000256" key="3">
    <source>
        <dbReference type="ARBA" id="ARBA00022490"/>
    </source>
</evidence>
<dbReference type="InterPro" id="IPR001789">
    <property type="entry name" value="Sig_transdc_resp-reg_receiver"/>
</dbReference>
<gene>
    <name evidence="13" type="ORF">SAMN05660472_01105</name>
</gene>
<dbReference type="EMBL" id="FNFP01000001">
    <property type="protein sequence ID" value="SDK24156.1"/>
    <property type="molecule type" value="Genomic_DNA"/>
</dbReference>
<evidence type="ECO:0000256" key="2">
    <source>
        <dbReference type="ARBA" id="ARBA00018672"/>
    </source>
</evidence>
<keyword evidence="14" id="KW-1185">Reference proteome</keyword>
<dbReference type="GO" id="GO:0005737">
    <property type="term" value="C:cytoplasm"/>
    <property type="evidence" value="ECO:0007669"/>
    <property type="project" value="UniProtKB-SubCell"/>
</dbReference>
<evidence type="ECO:0000256" key="10">
    <source>
        <dbReference type="PROSITE-ProRule" id="PRU00169"/>
    </source>
</evidence>
<organism evidence="13 14">
    <name type="scientific">Natronincola ferrireducens</name>
    <dbReference type="NCBI Taxonomy" id="393762"/>
    <lineage>
        <taxon>Bacteria</taxon>
        <taxon>Bacillati</taxon>
        <taxon>Bacillota</taxon>
        <taxon>Clostridia</taxon>
        <taxon>Peptostreptococcales</taxon>
        <taxon>Natronincolaceae</taxon>
        <taxon>Natronincola</taxon>
    </lineage>
</organism>
<dbReference type="SUPFAM" id="SSF46689">
    <property type="entry name" value="Homeodomain-like"/>
    <property type="match status" value="2"/>
</dbReference>
<proteinExistence type="predicted"/>
<dbReference type="SMART" id="SM00448">
    <property type="entry name" value="REC"/>
    <property type="match status" value="1"/>
</dbReference>
<dbReference type="GO" id="GO:0000160">
    <property type="term" value="P:phosphorelay signal transduction system"/>
    <property type="evidence" value="ECO:0007669"/>
    <property type="project" value="UniProtKB-KW"/>
</dbReference>
<feature type="domain" description="HTH araC/xylS-type" evidence="11">
    <location>
        <begin position="264"/>
        <end position="362"/>
    </location>
</feature>
<feature type="domain" description="Response regulatory" evidence="12">
    <location>
        <begin position="3"/>
        <end position="121"/>
    </location>
</feature>
<dbReference type="Proteomes" id="UP000198718">
    <property type="component" value="Unassembled WGS sequence"/>
</dbReference>
<dbReference type="PRINTS" id="PR00032">
    <property type="entry name" value="HTHARAC"/>
</dbReference>
<evidence type="ECO:0000256" key="7">
    <source>
        <dbReference type="ARBA" id="ARBA00023125"/>
    </source>
</evidence>
<dbReference type="Gene3D" id="1.10.10.60">
    <property type="entry name" value="Homeodomain-like"/>
    <property type="match status" value="2"/>
</dbReference>
<evidence type="ECO:0000256" key="1">
    <source>
        <dbReference type="ARBA" id="ARBA00004496"/>
    </source>
</evidence>
<dbReference type="SUPFAM" id="SSF52172">
    <property type="entry name" value="CheY-like"/>
    <property type="match status" value="1"/>
</dbReference>
<dbReference type="InterPro" id="IPR018060">
    <property type="entry name" value="HTH_AraC"/>
</dbReference>
<dbReference type="InterPro" id="IPR020449">
    <property type="entry name" value="Tscrpt_reg_AraC-type_HTH"/>
</dbReference>
<dbReference type="Pfam" id="PF12833">
    <property type="entry name" value="HTH_18"/>
    <property type="match status" value="1"/>
</dbReference>
<evidence type="ECO:0000256" key="8">
    <source>
        <dbReference type="ARBA" id="ARBA00023163"/>
    </source>
</evidence>
<evidence type="ECO:0000256" key="6">
    <source>
        <dbReference type="ARBA" id="ARBA00023015"/>
    </source>
</evidence>
<protein>
    <recommendedName>
        <fullName evidence="2">Stage 0 sporulation protein A homolog</fullName>
    </recommendedName>
</protein>
<evidence type="ECO:0000256" key="9">
    <source>
        <dbReference type="ARBA" id="ARBA00024867"/>
    </source>
</evidence>
<evidence type="ECO:0000259" key="12">
    <source>
        <dbReference type="PROSITE" id="PS50110"/>
    </source>
</evidence>
<comment type="subcellular location">
    <subcellularLocation>
        <location evidence="1">Cytoplasm</location>
    </subcellularLocation>
</comment>
<dbReference type="RefSeq" id="WP_090551405.1">
    <property type="nucleotide sequence ID" value="NZ_FNFP01000001.1"/>
</dbReference>
<dbReference type="AlphaFoldDB" id="A0A1G9A9W3"/>
<evidence type="ECO:0000259" key="11">
    <source>
        <dbReference type="PROSITE" id="PS01124"/>
    </source>
</evidence>
<dbReference type="GO" id="GO:0043565">
    <property type="term" value="F:sequence-specific DNA binding"/>
    <property type="evidence" value="ECO:0007669"/>
    <property type="project" value="InterPro"/>
</dbReference>
<accession>A0A1G9A9W3</accession>
<keyword evidence="8" id="KW-0804">Transcription</keyword>
<dbReference type="CDD" id="cd17536">
    <property type="entry name" value="REC_YesN-like"/>
    <property type="match status" value="1"/>
</dbReference>
<comment type="function">
    <text evidence="9">May play the central regulatory role in sporulation. It may be an element of the effector pathway responsible for the activation of sporulation genes in response to nutritional stress. Spo0A may act in concert with spo0H (a sigma factor) to control the expression of some genes that are critical to the sporulation process.</text>
</comment>
<evidence type="ECO:0000256" key="5">
    <source>
        <dbReference type="ARBA" id="ARBA00023012"/>
    </source>
</evidence>
<dbReference type="PROSITE" id="PS50110">
    <property type="entry name" value="RESPONSE_REGULATORY"/>
    <property type="match status" value="1"/>
</dbReference>
<dbReference type="InterPro" id="IPR011006">
    <property type="entry name" value="CheY-like_superfamily"/>
</dbReference>
<dbReference type="InterPro" id="IPR009057">
    <property type="entry name" value="Homeodomain-like_sf"/>
</dbReference>
<keyword evidence="6" id="KW-0805">Transcription regulation</keyword>
<keyword evidence="4 10" id="KW-0597">Phosphoprotein</keyword>
<dbReference type="STRING" id="393762.SAMN05660472_01105"/>
<dbReference type="InterPro" id="IPR051552">
    <property type="entry name" value="HptR"/>
</dbReference>
<evidence type="ECO:0000313" key="14">
    <source>
        <dbReference type="Proteomes" id="UP000198718"/>
    </source>
</evidence>
<keyword evidence="7" id="KW-0238">DNA-binding</keyword>
<evidence type="ECO:0000313" key="13">
    <source>
        <dbReference type="EMBL" id="SDK24156.1"/>
    </source>
</evidence>
<dbReference type="GO" id="GO:0003700">
    <property type="term" value="F:DNA-binding transcription factor activity"/>
    <property type="evidence" value="ECO:0007669"/>
    <property type="project" value="InterPro"/>
</dbReference>
<dbReference type="PANTHER" id="PTHR42713">
    <property type="entry name" value="HISTIDINE KINASE-RELATED"/>
    <property type="match status" value="1"/>
</dbReference>
<dbReference type="Pfam" id="PF00072">
    <property type="entry name" value="Response_reg"/>
    <property type="match status" value="1"/>
</dbReference>
<dbReference type="OrthoDB" id="384217at2"/>
<sequence length="366" mass="42628">MFKVMIVDDMEVMRRQIKRLALWGENTGFHIIDEAEDGQEALIKLKRQPVDLLITDIKMPRVDGMELLKETYENDLATCVVFLSEYGEFNFAKEAIQYDIFDYLVKPVQDKELKMLLEKVKNHIKEKEQTEVHLKKLESKLMDKIDVYYPTNNLIAIIKYISIGNKKAIEATVSMVEETATALEYDKLKVAIVLEKAFNEIWMEVRKNHDWLEQFVDTTTFATMGLTHYKDIDSMTEKVVEMTKLLISIINTYIIGNRNNPIINQICMYVINNIERKINMSSISEALFLSKNYIGDVFKEETGMTVGQYITMVKIQRAKHLILNDMLKNYEVAQRLGYNDVEYFGKTFKKITGLSPAEFRKTTTKK</sequence>
<dbReference type="SMART" id="SM00342">
    <property type="entry name" value="HTH_ARAC"/>
    <property type="match status" value="1"/>
</dbReference>
<dbReference type="Gene3D" id="3.40.50.2300">
    <property type="match status" value="1"/>
</dbReference>
<keyword evidence="3" id="KW-0963">Cytoplasm</keyword>
<evidence type="ECO:0000256" key="4">
    <source>
        <dbReference type="ARBA" id="ARBA00022553"/>
    </source>
</evidence>
<reference evidence="13 14" key="1">
    <citation type="submission" date="2016-10" db="EMBL/GenBank/DDBJ databases">
        <authorList>
            <person name="de Groot N.N."/>
        </authorList>
    </citation>
    <scope>NUCLEOTIDE SEQUENCE [LARGE SCALE GENOMIC DNA]</scope>
    <source>
        <strain evidence="13 14">DSM 18346</strain>
    </source>
</reference>
<feature type="modified residue" description="4-aspartylphosphate" evidence="10">
    <location>
        <position position="56"/>
    </location>
</feature>
<dbReference type="PROSITE" id="PS01124">
    <property type="entry name" value="HTH_ARAC_FAMILY_2"/>
    <property type="match status" value="1"/>
</dbReference>
<name>A0A1G9A9W3_9FIRM</name>